<dbReference type="EMBL" id="CP106679">
    <property type="protein sequence ID" value="UXP31195.1"/>
    <property type="molecule type" value="Genomic_DNA"/>
</dbReference>
<dbReference type="RefSeq" id="WP_262308636.1">
    <property type="nucleotide sequence ID" value="NZ_CP106679.1"/>
</dbReference>
<protein>
    <submittedName>
        <fullName evidence="3">ABC transporter permease</fullName>
    </submittedName>
</protein>
<keyword evidence="1" id="KW-1133">Transmembrane helix</keyword>
<sequence>MLRNYLITAIRNLTKNRTYALINIIGLALGIGCSLVIFKVIQFENSYDKHQERYENIYRISNESIYPDRVDKGMGTPHPVGPALIEDYPDIEQVTRTYYQEEAQINIKKPNGDIQKFLLDEGIVFTENSFFKIFTTEWLAGNKETALSEPNTVVLSLSAAKKLFGLENGHEVEAMGKIVDLRGDFQSHRNHS</sequence>
<organism evidence="3 4">
    <name type="scientific">Reichenbachiella agarivorans</name>
    <dbReference type="NCBI Taxonomy" id="2979464"/>
    <lineage>
        <taxon>Bacteria</taxon>
        <taxon>Pseudomonadati</taxon>
        <taxon>Bacteroidota</taxon>
        <taxon>Cytophagia</taxon>
        <taxon>Cytophagales</taxon>
        <taxon>Reichenbachiellaceae</taxon>
        <taxon>Reichenbachiella</taxon>
    </lineage>
</organism>
<dbReference type="Proteomes" id="UP001065174">
    <property type="component" value="Chromosome"/>
</dbReference>
<proteinExistence type="predicted"/>
<evidence type="ECO:0000313" key="4">
    <source>
        <dbReference type="Proteomes" id="UP001065174"/>
    </source>
</evidence>
<feature type="domain" description="MacB-like periplasmic core" evidence="2">
    <location>
        <begin position="21"/>
        <end position="183"/>
    </location>
</feature>
<dbReference type="PROSITE" id="PS51257">
    <property type="entry name" value="PROKAR_LIPOPROTEIN"/>
    <property type="match status" value="1"/>
</dbReference>
<evidence type="ECO:0000313" key="3">
    <source>
        <dbReference type="EMBL" id="UXP31195.1"/>
    </source>
</evidence>
<evidence type="ECO:0000256" key="1">
    <source>
        <dbReference type="SAM" id="Phobius"/>
    </source>
</evidence>
<keyword evidence="4" id="KW-1185">Reference proteome</keyword>
<evidence type="ECO:0000259" key="2">
    <source>
        <dbReference type="Pfam" id="PF12704"/>
    </source>
</evidence>
<name>A0ABY6CM94_9BACT</name>
<reference evidence="3" key="1">
    <citation type="submission" date="2022-09" db="EMBL/GenBank/DDBJ databases">
        <title>Comparative genomics and taxonomic characterization of three novel marine species of genus Reichenbachiella exhibiting antioxidant and polysaccharide degradation activities.</title>
        <authorList>
            <person name="Muhammad N."/>
            <person name="Lee Y.-J."/>
            <person name="Ko J."/>
            <person name="Kim S.-G."/>
        </authorList>
    </citation>
    <scope>NUCLEOTIDE SEQUENCE</scope>
    <source>
        <strain evidence="3">BKB1-1</strain>
    </source>
</reference>
<gene>
    <name evidence="3" type="ORF">N6H18_12635</name>
</gene>
<keyword evidence="1" id="KW-0812">Transmembrane</keyword>
<dbReference type="InterPro" id="IPR025857">
    <property type="entry name" value="MacB_PCD"/>
</dbReference>
<dbReference type="Pfam" id="PF12704">
    <property type="entry name" value="MacB_PCD"/>
    <property type="match status" value="1"/>
</dbReference>
<keyword evidence="1" id="KW-0472">Membrane</keyword>
<feature type="transmembrane region" description="Helical" evidence="1">
    <location>
        <begin position="20"/>
        <end position="41"/>
    </location>
</feature>
<accession>A0ABY6CM94</accession>